<dbReference type="Pfam" id="PF00126">
    <property type="entry name" value="HTH_1"/>
    <property type="match status" value="1"/>
</dbReference>
<sequence length="304" mass="34346">MSLKAEYLKALIATEHKGSLSAAAAELGITVSSVSYAIRQLEDELGESLLNRDNYRVSLTEAGQAAAKYGTEILRLHSSLIAEVNHIAHGWEQELRIVFTNMLRSEVLFNWIGEFYRLNTGTRIRVIREVYSGTWDALYDQRADLVIGAIGRPPHEVDTHSVPIGRRDLSLAMAVDHPLADLPEPLTMEQLNQYRQIDAGDSSRLIDSGLNSHRFSASENRQEQLIVPDLFAQKEAILSGIGVGFLPLHMIENDIVSGQIKVREVLNRDSSLELFTCWRQSSRGKALEWFTQRLLQQDYRQEFL</sequence>
<dbReference type="PROSITE" id="PS50931">
    <property type="entry name" value="HTH_LYSR"/>
    <property type="match status" value="1"/>
</dbReference>
<dbReference type="AlphaFoldDB" id="A0A3P1SWR3"/>
<dbReference type="InterPro" id="IPR036388">
    <property type="entry name" value="WH-like_DNA-bd_sf"/>
</dbReference>
<dbReference type="InterPro" id="IPR005119">
    <property type="entry name" value="LysR_subst-bd"/>
</dbReference>
<dbReference type="GO" id="GO:0000976">
    <property type="term" value="F:transcription cis-regulatory region binding"/>
    <property type="evidence" value="ECO:0007669"/>
    <property type="project" value="TreeGrafter"/>
</dbReference>
<evidence type="ECO:0000256" key="4">
    <source>
        <dbReference type="ARBA" id="ARBA00023163"/>
    </source>
</evidence>
<proteinExistence type="inferred from homology"/>
<evidence type="ECO:0000313" key="7">
    <source>
        <dbReference type="Proteomes" id="UP000267535"/>
    </source>
</evidence>
<gene>
    <name evidence="6" type="ORF">EHS89_03160</name>
</gene>
<evidence type="ECO:0000256" key="1">
    <source>
        <dbReference type="ARBA" id="ARBA00009437"/>
    </source>
</evidence>
<dbReference type="GO" id="GO:0003700">
    <property type="term" value="F:DNA-binding transcription factor activity"/>
    <property type="evidence" value="ECO:0007669"/>
    <property type="project" value="InterPro"/>
</dbReference>
<comment type="similarity">
    <text evidence="1">Belongs to the LysR transcriptional regulatory family.</text>
</comment>
<dbReference type="PANTHER" id="PTHR30126:SF91">
    <property type="entry name" value="LYSR FAMILY TRANSCRIPTIONAL REGULATOR"/>
    <property type="match status" value="1"/>
</dbReference>
<dbReference type="RefSeq" id="WP_124924643.1">
    <property type="nucleotide sequence ID" value="NZ_BMOH01000001.1"/>
</dbReference>
<dbReference type="SUPFAM" id="SSF53850">
    <property type="entry name" value="Periplasmic binding protein-like II"/>
    <property type="match status" value="1"/>
</dbReference>
<dbReference type="PANTHER" id="PTHR30126">
    <property type="entry name" value="HTH-TYPE TRANSCRIPTIONAL REGULATOR"/>
    <property type="match status" value="1"/>
</dbReference>
<organism evidence="6 7">
    <name type="scientific">Amphritea balenae</name>
    <dbReference type="NCBI Taxonomy" id="452629"/>
    <lineage>
        <taxon>Bacteria</taxon>
        <taxon>Pseudomonadati</taxon>
        <taxon>Pseudomonadota</taxon>
        <taxon>Gammaproteobacteria</taxon>
        <taxon>Oceanospirillales</taxon>
        <taxon>Oceanospirillaceae</taxon>
        <taxon>Amphritea</taxon>
    </lineage>
</organism>
<evidence type="ECO:0000259" key="5">
    <source>
        <dbReference type="PROSITE" id="PS50931"/>
    </source>
</evidence>
<dbReference type="Gene3D" id="1.10.10.10">
    <property type="entry name" value="Winged helix-like DNA-binding domain superfamily/Winged helix DNA-binding domain"/>
    <property type="match status" value="1"/>
</dbReference>
<keyword evidence="4" id="KW-0804">Transcription</keyword>
<comment type="caution">
    <text evidence="6">The sequence shown here is derived from an EMBL/GenBank/DDBJ whole genome shotgun (WGS) entry which is preliminary data.</text>
</comment>
<reference evidence="6 7" key="1">
    <citation type="submission" date="2018-11" db="EMBL/GenBank/DDBJ databases">
        <title>The draft genome sequence of Amphritea balenae JAMM 1525T.</title>
        <authorList>
            <person name="Fang Z."/>
            <person name="Zhang Y."/>
            <person name="Han X."/>
        </authorList>
    </citation>
    <scope>NUCLEOTIDE SEQUENCE [LARGE SCALE GENOMIC DNA]</scope>
    <source>
        <strain evidence="6 7">JAMM 1525</strain>
    </source>
</reference>
<keyword evidence="3" id="KW-0238">DNA-binding</keyword>
<protein>
    <submittedName>
        <fullName evidence="6">LysR family transcriptional regulator</fullName>
    </submittedName>
</protein>
<evidence type="ECO:0000256" key="3">
    <source>
        <dbReference type="ARBA" id="ARBA00023125"/>
    </source>
</evidence>
<dbReference type="SUPFAM" id="SSF46785">
    <property type="entry name" value="Winged helix' DNA-binding domain"/>
    <property type="match status" value="1"/>
</dbReference>
<keyword evidence="7" id="KW-1185">Reference proteome</keyword>
<keyword evidence="2" id="KW-0805">Transcription regulation</keyword>
<dbReference type="InterPro" id="IPR036390">
    <property type="entry name" value="WH_DNA-bd_sf"/>
</dbReference>
<dbReference type="InterPro" id="IPR000847">
    <property type="entry name" value="LysR_HTH_N"/>
</dbReference>
<accession>A0A3P1SWR3</accession>
<name>A0A3P1SWR3_9GAMM</name>
<dbReference type="EMBL" id="RQXV01000001">
    <property type="protein sequence ID" value="RRD01570.1"/>
    <property type="molecule type" value="Genomic_DNA"/>
</dbReference>
<dbReference type="Proteomes" id="UP000267535">
    <property type="component" value="Unassembled WGS sequence"/>
</dbReference>
<dbReference type="Pfam" id="PF03466">
    <property type="entry name" value="LysR_substrate"/>
    <property type="match status" value="1"/>
</dbReference>
<feature type="domain" description="HTH lysR-type" evidence="5">
    <location>
        <begin position="1"/>
        <end position="60"/>
    </location>
</feature>
<dbReference type="Gene3D" id="3.40.190.10">
    <property type="entry name" value="Periplasmic binding protein-like II"/>
    <property type="match status" value="2"/>
</dbReference>
<evidence type="ECO:0000256" key="2">
    <source>
        <dbReference type="ARBA" id="ARBA00023015"/>
    </source>
</evidence>
<evidence type="ECO:0000313" key="6">
    <source>
        <dbReference type="EMBL" id="RRD01570.1"/>
    </source>
</evidence>
<dbReference type="OrthoDB" id="196624at2"/>